<dbReference type="GO" id="GO:0003743">
    <property type="term" value="F:translation initiation factor activity"/>
    <property type="evidence" value="ECO:0007669"/>
    <property type="project" value="UniProtKB-KW"/>
</dbReference>
<dbReference type="PANTHER" id="PTHR47331:SF1">
    <property type="entry name" value="GAG-LIKE PROTEIN"/>
    <property type="match status" value="1"/>
</dbReference>
<evidence type="ECO:0000313" key="1">
    <source>
        <dbReference type="EMBL" id="JAG42063.1"/>
    </source>
</evidence>
<dbReference type="PANTHER" id="PTHR47331">
    <property type="entry name" value="PHD-TYPE DOMAIN-CONTAINING PROTEIN"/>
    <property type="match status" value="1"/>
</dbReference>
<reference evidence="1" key="2">
    <citation type="submission" date="2014-07" db="EMBL/GenBank/DDBJ databases">
        <authorList>
            <person name="Hull J."/>
        </authorList>
    </citation>
    <scope>NUCLEOTIDE SEQUENCE</scope>
</reference>
<gene>
    <name evidence="1" type="primary">eif3G</name>
    <name evidence="1" type="ORF">CM83_3905</name>
</gene>
<accession>A0A0A9ZF67</accession>
<protein>
    <submittedName>
        <fullName evidence="1">Eukaryotic translation initiation factor 3 subunit G</fullName>
    </submittedName>
</protein>
<organism evidence="1">
    <name type="scientific">Lygus hesperus</name>
    <name type="common">Western plant bug</name>
    <dbReference type="NCBI Taxonomy" id="30085"/>
    <lineage>
        <taxon>Eukaryota</taxon>
        <taxon>Metazoa</taxon>
        <taxon>Ecdysozoa</taxon>
        <taxon>Arthropoda</taxon>
        <taxon>Hexapoda</taxon>
        <taxon>Insecta</taxon>
        <taxon>Pterygota</taxon>
        <taxon>Neoptera</taxon>
        <taxon>Paraneoptera</taxon>
        <taxon>Hemiptera</taxon>
        <taxon>Heteroptera</taxon>
        <taxon>Panheteroptera</taxon>
        <taxon>Cimicomorpha</taxon>
        <taxon>Miridae</taxon>
        <taxon>Mirini</taxon>
        <taxon>Lygus</taxon>
    </lineage>
</organism>
<dbReference type="PROSITE" id="PS00141">
    <property type="entry name" value="ASP_PROTEASE"/>
    <property type="match status" value="1"/>
</dbReference>
<sequence length="260" mass="28547">IEFLKNKRACFTCLRVGNHIEAECRAIVKCLICDARHYTILCPKLEKDFPKSKTPATQSTTSLSQDPNGELVNIVSGGNTVSCHMLSSETGPTLLQTLQVRVCAGNTEKTVRVLLDSGSQRSYVTKTLAANLNFPSFGQECLSQSLFGRAETREKSQKKYNMTLQGLNTITSKFRFTALEEEKICNFVPRLTNLQIINRLKKSNIFLSEIGPNPPNIDVMLGADVVGNLLTGISMNLGNGLVATDTVLGWVVMGPSCRKE</sequence>
<dbReference type="InterPro" id="IPR001969">
    <property type="entry name" value="Aspartic_peptidase_AS"/>
</dbReference>
<name>A0A0A9ZF67_LYGHE</name>
<dbReference type="EMBL" id="GBHO01001541">
    <property type="protein sequence ID" value="JAG42063.1"/>
    <property type="molecule type" value="Transcribed_RNA"/>
</dbReference>
<dbReference type="Gene3D" id="2.40.70.10">
    <property type="entry name" value="Acid Proteases"/>
    <property type="match status" value="1"/>
</dbReference>
<dbReference type="GO" id="GO:0006508">
    <property type="term" value="P:proteolysis"/>
    <property type="evidence" value="ECO:0007669"/>
    <property type="project" value="InterPro"/>
</dbReference>
<keyword evidence="1" id="KW-0396">Initiation factor</keyword>
<keyword evidence="1" id="KW-0648">Protein biosynthesis</keyword>
<feature type="non-terminal residue" evidence="1">
    <location>
        <position position="1"/>
    </location>
</feature>
<feature type="non-terminal residue" evidence="1">
    <location>
        <position position="260"/>
    </location>
</feature>
<reference evidence="1" key="1">
    <citation type="journal article" date="2014" name="PLoS ONE">
        <title>Transcriptome-Based Identification of ABC Transporters in the Western Tarnished Plant Bug Lygus hesperus.</title>
        <authorList>
            <person name="Hull J.J."/>
            <person name="Chaney K."/>
            <person name="Geib S.M."/>
            <person name="Fabrick J.A."/>
            <person name="Brent C.S."/>
            <person name="Walsh D."/>
            <person name="Lavine L.C."/>
        </authorList>
    </citation>
    <scope>NUCLEOTIDE SEQUENCE</scope>
</reference>
<dbReference type="InterPro" id="IPR021109">
    <property type="entry name" value="Peptidase_aspartic_dom_sf"/>
</dbReference>
<dbReference type="AlphaFoldDB" id="A0A0A9ZF67"/>
<dbReference type="GO" id="GO:0004190">
    <property type="term" value="F:aspartic-type endopeptidase activity"/>
    <property type="evidence" value="ECO:0007669"/>
    <property type="project" value="InterPro"/>
</dbReference>
<proteinExistence type="predicted"/>